<evidence type="ECO:0000256" key="3">
    <source>
        <dbReference type="ARBA" id="ARBA00022692"/>
    </source>
</evidence>
<evidence type="ECO:0000256" key="4">
    <source>
        <dbReference type="ARBA" id="ARBA00022847"/>
    </source>
</evidence>
<feature type="transmembrane region" description="Helical" evidence="7">
    <location>
        <begin position="427"/>
        <end position="450"/>
    </location>
</feature>
<feature type="transmembrane region" description="Helical" evidence="7">
    <location>
        <begin position="241"/>
        <end position="261"/>
    </location>
</feature>
<dbReference type="Proteomes" id="UP001293718">
    <property type="component" value="Unassembled WGS sequence"/>
</dbReference>
<feature type="transmembrane region" description="Helical" evidence="7">
    <location>
        <begin position="90"/>
        <end position="109"/>
    </location>
</feature>
<dbReference type="RefSeq" id="WP_322467237.1">
    <property type="nucleotide sequence ID" value="NZ_JAXOJX010000045.1"/>
</dbReference>
<feature type="transmembrane region" description="Helical" evidence="7">
    <location>
        <begin position="157"/>
        <end position="177"/>
    </location>
</feature>
<dbReference type="Pfam" id="PF01566">
    <property type="entry name" value="Nramp"/>
    <property type="match status" value="1"/>
</dbReference>
<accession>A0ABU5IKU5</accession>
<feature type="transmembrane region" description="Helical" evidence="7">
    <location>
        <begin position="333"/>
        <end position="350"/>
    </location>
</feature>
<dbReference type="PRINTS" id="PR00447">
    <property type="entry name" value="NATRESASSCMP"/>
</dbReference>
<evidence type="ECO:0000256" key="2">
    <source>
        <dbReference type="ARBA" id="ARBA00022448"/>
    </source>
</evidence>
<dbReference type="NCBIfam" id="NF001923">
    <property type="entry name" value="PRK00701.1"/>
    <property type="match status" value="1"/>
</dbReference>
<organism evidence="8 9">
    <name type="scientific">Azohydromonas lata</name>
    <dbReference type="NCBI Taxonomy" id="45677"/>
    <lineage>
        <taxon>Bacteria</taxon>
        <taxon>Pseudomonadati</taxon>
        <taxon>Pseudomonadota</taxon>
        <taxon>Betaproteobacteria</taxon>
        <taxon>Burkholderiales</taxon>
        <taxon>Sphaerotilaceae</taxon>
        <taxon>Azohydromonas</taxon>
    </lineage>
</organism>
<protein>
    <recommendedName>
        <fullName evidence="7">Divalent metal cation transporter MntH</fullName>
    </recommendedName>
</protein>
<keyword evidence="2 7" id="KW-0813">Transport</keyword>
<comment type="similarity">
    <text evidence="7">Belongs to the NRAMP family.</text>
</comment>
<keyword evidence="7" id="KW-0406">Ion transport</keyword>
<dbReference type="NCBIfam" id="TIGR01197">
    <property type="entry name" value="nramp"/>
    <property type="match status" value="1"/>
</dbReference>
<evidence type="ECO:0000256" key="1">
    <source>
        <dbReference type="ARBA" id="ARBA00004141"/>
    </source>
</evidence>
<keyword evidence="3 7" id="KW-0812">Transmembrane</keyword>
<comment type="subcellular location">
    <subcellularLocation>
        <location evidence="7">Cell membrane</location>
        <topology evidence="7">Multi-pass membrane protein</topology>
    </subcellularLocation>
    <subcellularLocation>
        <location evidence="1">Membrane</location>
        <topology evidence="1">Multi-pass membrane protein</topology>
    </subcellularLocation>
</comment>
<feature type="transmembrane region" description="Helical" evidence="7">
    <location>
        <begin position="115"/>
        <end position="145"/>
    </location>
</feature>
<dbReference type="PANTHER" id="PTHR11706:SF33">
    <property type="entry name" value="NATURAL RESISTANCE-ASSOCIATED MACROPHAGE PROTEIN 2"/>
    <property type="match status" value="1"/>
</dbReference>
<evidence type="ECO:0000313" key="9">
    <source>
        <dbReference type="Proteomes" id="UP001293718"/>
    </source>
</evidence>
<comment type="function">
    <text evidence="7">H(+)-stimulated, divalent metal cation uptake system.</text>
</comment>
<evidence type="ECO:0000256" key="5">
    <source>
        <dbReference type="ARBA" id="ARBA00022989"/>
    </source>
</evidence>
<dbReference type="PANTHER" id="PTHR11706">
    <property type="entry name" value="SOLUTE CARRIER PROTEIN FAMILY 11 MEMBER"/>
    <property type="match status" value="1"/>
</dbReference>
<comment type="caution">
    <text evidence="8">The sequence shown here is derived from an EMBL/GenBank/DDBJ whole genome shotgun (WGS) entry which is preliminary data.</text>
</comment>
<feature type="transmembrane region" description="Helical" evidence="7">
    <location>
        <begin position="197"/>
        <end position="220"/>
    </location>
</feature>
<feature type="transmembrane region" description="Helical" evidence="7">
    <location>
        <begin position="54"/>
        <end position="78"/>
    </location>
</feature>
<keyword evidence="4 7" id="KW-0769">Symport</keyword>
<evidence type="ECO:0000256" key="6">
    <source>
        <dbReference type="ARBA" id="ARBA00023136"/>
    </source>
</evidence>
<dbReference type="NCBIfam" id="NF037982">
    <property type="entry name" value="Nramp_1"/>
    <property type="match status" value="1"/>
</dbReference>
<reference evidence="8 9" key="1">
    <citation type="submission" date="2023-11" db="EMBL/GenBank/DDBJ databases">
        <title>Draft genome of Azohydromonas lata strain H1 (DSM1123), a polyhydroxyalkanoate producer.</title>
        <authorList>
            <person name="Traversa D."/>
            <person name="D'Addabbo P."/>
            <person name="Pazzani C."/>
            <person name="Manzari C."/>
            <person name="Chiara M."/>
            <person name="Scrascia M."/>
        </authorList>
    </citation>
    <scope>NUCLEOTIDE SEQUENCE [LARGE SCALE GENOMIC DNA]</scope>
    <source>
        <strain evidence="8 9">H1</strain>
    </source>
</reference>
<sequence>MTGLEQSVDMRLAAPVRWRLLGFIGPAAMVSVGYMDPGNWGTDLEGGARFGYQLLWVLLVSNLIALLLQSLAAKLGIVARLDLAQACRAAYARPVVLLLWLLCEAAIIACDLAEILGSAIALNLLFGIPLAWGAAITAFDVMLIIALQHYGVRKLEAIVAALVLTIGVCMVLELLLVQPVWSAVASGFVPRLDDKSLYIAIGILGATVMPHNLYLHSSLVQTRRIDRSRAGIREALRFNRIDTVVALNIALFINAAILILSAGTFHARGLEITELRQAHELLTPLLGTTLASLVFAIALLAAGQSSTITGTLAGQIVMEGFVRLRMSPLKRRLLTRLLAVGPAVAVLATSGEAGVLQLLVLSQVVLSLQLPFAVVPLIRCTSDKRLMGAFASARWVRALGWSACVLITGLNLWLVSETLSGTASGPARVLMGLLALGYIGLLAWVAWVPLRSTATSSRQEPEGLGDTVC</sequence>
<feature type="transmembrane region" description="Helical" evidence="7">
    <location>
        <begin position="398"/>
        <end position="415"/>
    </location>
</feature>
<feature type="transmembrane region" description="Helical" evidence="7">
    <location>
        <begin position="16"/>
        <end position="34"/>
    </location>
</feature>
<keyword evidence="7" id="KW-1003">Cell membrane</keyword>
<keyword evidence="5 7" id="KW-1133">Transmembrane helix</keyword>
<comment type="caution">
    <text evidence="7">Lacks conserved residue(s) required for the propagation of feature annotation.</text>
</comment>
<proteinExistence type="inferred from homology"/>
<feature type="transmembrane region" description="Helical" evidence="7">
    <location>
        <begin position="281"/>
        <end position="302"/>
    </location>
</feature>
<dbReference type="HAMAP" id="MF_00221">
    <property type="entry name" value="NRAMP"/>
    <property type="match status" value="1"/>
</dbReference>
<dbReference type="EMBL" id="JAXOJX010000045">
    <property type="protein sequence ID" value="MDZ5459525.1"/>
    <property type="molecule type" value="Genomic_DNA"/>
</dbReference>
<gene>
    <name evidence="7" type="primary">mntH</name>
    <name evidence="8" type="ORF">SM757_23375</name>
</gene>
<keyword evidence="9" id="KW-1185">Reference proteome</keyword>
<keyword evidence="6 7" id="KW-0472">Membrane</keyword>
<evidence type="ECO:0000256" key="7">
    <source>
        <dbReference type="HAMAP-Rule" id="MF_00221"/>
    </source>
</evidence>
<evidence type="ECO:0000313" key="8">
    <source>
        <dbReference type="EMBL" id="MDZ5459525.1"/>
    </source>
</evidence>
<dbReference type="InterPro" id="IPR001046">
    <property type="entry name" value="NRAMP_fam"/>
</dbReference>
<name>A0ABU5IKU5_9BURK</name>
<feature type="transmembrane region" description="Helical" evidence="7">
    <location>
        <begin position="356"/>
        <end position="378"/>
    </location>
</feature>